<proteinExistence type="predicted"/>
<evidence type="ECO:0000313" key="10">
    <source>
        <dbReference type="Proteomes" id="UP000469185"/>
    </source>
</evidence>
<dbReference type="PROSITE" id="PS50011">
    <property type="entry name" value="PROTEIN_KINASE_DOM"/>
    <property type="match status" value="1"/>
</dbReference>
<comment type="caution">
    <text evidence="9">The sequence shown here is derived from an EMBL/GenBank/DDBJ whole genome shotgun (WGS) entry which is preliminary data.</text>
</comment>
<accession>A0A6N9YSV9</accession>
<keyword evidence="10" id="KW-1185">Reference proteome</keyword>
<feature type="region of interest" description="Disordered" evidence="7">
    <location>
        <begin position="1"/>
        <end position="34"/>
    </location>
</feature>
<dbReference type="EMBL" id="JAAGOB010000015">
    <property type="protein sequence ID" value="NED98030.1"/>
    <property type="molecule type" value="Genomic_DNA"/>
</dbReference>
<dbReference type="EC" id="2.7.11.1" evidence="1"/>
<reference evidence="9 10" key="1">
    <citation type="submission" date="2020-02" db="EMBL/GenBank/DDBJ databases">
        <authorList>
            <person name="Li X.-J."/>
            <person name="Feng X.-M."/>
        </authorList>
    </citation>
    <scope>NUCLEOTIDE SEQUENCE [LARGE SCALE GENOMIC DNA]</scope>
    <source>
        <strain evidence="9 10">CGMCC 4.7225</strain>
    </source>
</reference>
<keyword evidence="5 9" id="KW-0418">Kinase</keyword>
<evidence type="ECO:0000256" key="3">
    <source>
        <dbReference type="ARBA" id="ARBA00022679"/>
    </source>
</evidence>
<evidence type="ECO:0000256" key="7">
    <source>
        <dbReference type="SAM" id="MobiDB-lite"/>
    </source>
</evidence>
<evidence type="ECO:0000256" key="5">
    <source>
        <dbReference type="ARBA" id="ARBA00022777"/>
    </source>
</evidence>
<keyword evidence="6" id="KW-0067">ATP-binding</keyword>
<dbReference type="Proteomes" id="UP000469185">
    <property type="component" value="Unassembled WGS sequence"/>
</dbReference>
<dbReference type="CDD" id="cd14014">
    <property type="entry name" value="STKc_PknB_like"/>
    <property type="match status" value="1"/>
</dbReference>
<evidence type="ECO:0000256" key="6">
    <source>
        <dbReference type="ARBA" id="ARBA00022840"/>
    </source>
</evidence>
<evidence type="ECO:0000256" key="2">
    <source>
        <dbReference type="ARBA" id="ARBA00022527"/>
    </source>
</evidence>
<gene>
    <name evidence="9" type="ORF">G1H11_22280</name>
</gene>
<dbReference type="AlphaFoldDB" id="A0A6N9YSV9"/>
<evidence type="ECO:0000259" key="8">
    <source>
        <dbReference type="PROSITE" id="PS50011"/>
    </source>
</evidence>
<dbReference type="InterPro" id="IPR003961">
    <property type="entry name" value="FN3_dom"/>
</dbReference>
<dbReference type="SMART" id="SM00220">
    <property type="entry name" value="S_TKc"/>
    <property type="match status" value="1"/>
</dbReference>
<dbReference type="InterPro" id="IPR011009">
    <property type="entry name" value="Kinase-like_dom_sf"/>
</dbReference>
<evidence type="ECO:0000313" key="9">
    <source>
        <dbReference type="EMBL" id="NED98030.1"/>
    </source>
</evidence>
<name>A0A6N9YSV9_9ACTN</name>
<feature type="compositionally biased region" description="Gly residues" evidence="7">
    <location>
        <begin position="1"/>
        <end position="11"/>
    </location>
</feature>
<dbReference type="Pfam" id="PF00069">
    <property type="entry name" value="Pkinase"/>
    <property type="match status" value="1"/>
</dbReference>
<organism evidence="9 10">
    <name type="scientific">Phytoactinopolyspora alkaliphila</name>
    <dbReference type="NCBI Taxonomy" id="1783498"/>
    <lineage>
        <taxon>Bacteria</taxon>
        <taxon>Bacillati</taxon>
        <taxon>Actinomycetota</taxon>
        <taxon>Actinomycetes</taxon>
        <taxon>Jiangellales</taxon>
        <taxon>Jiangellaceae</taxon>
        <taxon>Phytoactinopolyspora</taxon>
    </lineage>
</organism>
<feature type="compositionally biased region" description="Low complexity" evidence="7">
    <location>
        <begin position="17"/>
        <end position="26"/>
    </location>
</feature>
<dbReference type="GO" id="GO:0004674">
    <property type="term" value="F:protein serine/threonine kinase activity"/>
    <property type="evidence" value="ECO:0007669"/>
    <property type="project" value="UniProtKB-KW"/>
</dbReference>
<feature type="compositionally biased region" description="Pro residues" evidence="7">
    <location>
        <begin position="365"/>
        <end position="377"/>
    </location>
</feature>
<dbReference type="Gene3D" id="3.30.200.20">
    <property type="entry name" value="Phosphorylase Kinase, domain 1"/>
    <property type="match status" value="1"/>
</dbReference>
<protein>
    <recommendedName>
        <fullName evidence="1">non-specific serine/threonine protein kinase</fullName>
        <ecNumber evidence="1">2.7.11.1</ecNumber>
    </recommendedName>
</protein>
<dbReference type="Gene3D" id="1.10.510.10">
    <property type="entry name" value="Transferase(Phosphotransferase) domain 1"/>
    <property type="match status" value="1"/>
</dbReference>
<dbReference type="InterPro" id="IPR008271">
    <property type="entry name" value="Ser/Thr_kinase_AS"/>
</dbReference>
<keyword evidence="3" id="KW-0808">Transferase</keyword>
<evidence type="ECO:0000256" key="4">
    <source>
        <dbReference type="ARBA" id="ARBA00022741"/>
    </source>
</evidence>
<dbReference type="PANTHER" id="PTHR43289:SF6">
    <property type="entry name" value="SERINE_THREONINE-PROTEIN KINASE NEKL-3"/>
    <property type="match status" value="1"/>
</dbReference>
<feature type="compositionally biased region" description="Low complexity" evidence="7">
    <location>
        <begin position="339"/>
        <end position="364"/>
    </location>
</feature>
<keyword evidence="4" id="KW-0547">Nucleotide-binding</keyword>
<sequence>MSGAQRAGGGTSSDAWAPQPGTTAAGTPGGGPPETFRLAGYHGFTEVARGGDSIVYRARQDGLDRDVAIKAVAIEDPANRARFERELDITVRLGRQHPHIITVLDTGTSSAGHACIVMDFFDLGSLHDRLAAHGPLPGDEVVTAGTVVADALDFAHAHGVLHRDIKPQNILVLPTSYVLADFGIARMADAGHTASLERFSYRHASPQVLDGEPPTAADDVWSLGSTLFTLLDGRPPFAADDPDDDTALAYLRRVRTAESRPLNRPDVAPELVRIVERCLSAQREDRFADAATLRAALGGVRSEHRGWAPDSPGTPVHPAGDGRSSADPHPSGDEEPGGDADPPAAPSSSTPASSDPWAAVHAVPSLPPPQPTTPGPVAPSALAHLSDPGAGAQALSRTARAGSAFDADLDATGLRPSEPAHAEPAVPTEPGTPGEPRHGSRRWLTMVGFLAGALLLGTLGGALIAVLGSGDEPDPAASPPPTLVAEAVPTSTSAPVEDDALDPDLSDPAIAPQDVQLIDQGTSIRVSWTDPTGGNAFFVVVDVTDEAQPNALRQVSQDQTQLTVEGIDPGQAQVCVSVVGILANERDRFGASKPECVTR</sequence>
<dbReference type="GO" id="GO:0005524">
    <property type="term" value="F:ATP binding"/>
    <property type="evidence" value="ECO:0007669"/>
    <property type="project" value="UniProtKB-KW"/>
</dbReference>
<dbReference type="SUPFAM" id="SSF56112">
    <property type="entry name" value="Protein kinase-like (PK-like)"/>
    <property type="match status" value="1"/>
</dbReference>
<feature type="domain" description="Protein kinase" evidence="8">
    <location>
        <begin position="41"/>
        <end position="307"/>
    </location>
</feature>
<evidence type="ECO:0000256" key="1">
    <source>
        <dbReference type="ARBA" id="ARBA00012513"/>
    </source>
</evidence>
<dbReference type="RefSeq" id="WP_163820811.1">
    <property type="nucleotide sequence ID" value="NZ_JAAGOB010000015.1"/>
</dbReference>
<dbReference type="CDD" id="cd00063">
    <property type="entry name" value="FN3"/>
    <property type="match status" value="1"/>
</dbReference>
<dbReference type="PROSITE" id="PS00108">
    <property type="entry name" value="PROTEIN_KINASE_ST"/>
    <property type="match status" value="1"/>
</dbReference>
<dbReference type="PANTHER" id="PTHR43289">
    <property type="entry name" value="MITOGEN-ACTIVATED PROTEIN KINASE KINASE KINASE 20-RELATED"/>
    <property type="match status" value="1"/>
</dbReference>
<feature type="region of interest" description="Disordered" evidence="7">
    <location>
        <begin position="303"/>
        <end position="440"/>
    </location>
</feature>
<dbReference type="InterPro" id="IPR000719">
    <property type="entry name" value="Prot_kinase_dom"/>
</dbReference>
<keyword evidence="2" id="KW-0723">Serine/threonine-protein kinase</keyword>